<comment type="caution">
    <text evidence="2">The sequence shown here is derived from an EMBL/GenBank/DDBJ whole genome shotgun (WGS) entry which is preliminary data.</text>
</comment>
<dbReference type="OrthoDB" id="3430276at2"/>
<proteinExistence type="predicted"/>
<keyword evidence="3" id="KW-1185">Reference proteome</keyword>
<evidence type="ECO:0000259" key="1">
    <source>
        <dbReference type="Pfam" id="PF04149"/>
    </source>
</evidence>
<dbReference type="Pfam" id="PF04149">
    <property type="entry name" value="DUF397"/>
    <property type="match status" value="1"/>
</dbReference>
<dbReference type="EMBL" id="QVNQ01000004">
    <property type="protein sequence ID" value="RFS84949.1"/>
    <property type="molecule type" value="Genomic_DNA"/>
</dbReference>
<sequence length="68" mass="7347">MDTARTSKSVAWRTSTYTREGNCVQIAELEARVIGIRDSKDPDGPYLPLSQAVLATLLTQIKAGVLGL</sequence>
<dbReference type="Proteomes" id="UP000262882">
    <property type="component" value="Unassembled WGS sequence"/>
</dbReference>
<evidence type="ECO:0000313" key="2">
    <source>
        <dbReference type="EMBL" id="RFS84949.1"/>
    </source>
</evidence>
<evidence type="ECO:0000313" key="3">
    <source>
        <dbReference type="Proteomes" id="UP000262882"/>
    </source>
</evidence>
<feature type="domain" description="DUF397" evidence="1">
    <location>
        <begin position="11"/>
        <end position="62"/>
    </location>
</feature>
<name>A0A372GIL3_9ACTN</name>
<organism evidence="2 3">
    <name type="scientific">Actinomadura spongiicola</name>
    <dbReference type="NCBI Taxonomy" id="2303421"/>
    <lineage>
        <taxon>Bacteria</taxon>
        <taxon>Bacillati</taxon>
        <taxon>Actinomycetota</taxon>
        <taxon>Actinomycetes</taxon>
        <taxon>Streptosporangiales</taxon>
        <taxon>Thermomonosporaceae</taxon>
        <taxon>Actinomadura</taxon>
    </lineage>
</organism>
<dbReference type="InterPro" id="IPR007278">
    <property type="entry name" value="DUF397"/>
</dbReference>
<dbReference type="RefSeq" id="WP_117400288.1">
    <property type="nucleotide sequence ID" value="NZ_QVNQ01000004.1"/>
</dbReference>
<protein>
    <submittedName>
        <fullName evidence="2">DUF397 domain-containing protein</fullName>
    </submittedName>
</protein>
<gene>
    <name evidence="2" type="ORF">D0T12_15730</name>
</gene>
<accession>A0A372GIL3</accession>
<dbReference type="AlphaFoldDB" id="A0A372GIL3"/>
<reference evidence="2 3" key="1">
    <citation type="submission" date="2018-08" db="EMBL/GenBank/DDBJ databases">
        <title>Actinomadura spongicola sp. nov., isolated from marine sponge Leucetta chagosensis.</title>
        <authorList>
            <person name="Li L."/>
            <person name="Lin H.W."/>
        </authorList>
    </citation>
    <scope>NUCLEOTIDE SEQUENCE [LARGE SCALE GENOMIC DNA]</scope>
    <source>
        <strain evidence="2 3">LHW52907</strain>
    </source>
</reference>